<comment type="similarity">
    <text evidence="2">Belongs to the binding-protein-dependent transport system permease family. FecCD subfamily.</text>
</comment>
<dbReference type="HOGENOM" id="CLU_013016_0_3_6"/>
<dbReference type="AlphaFoldDB" id="A0A095VV96"/>
<evidence type="ECO:0000256" key="3">
    <source>
        <dbReference type="ARBA" id="ARBA00022448"/>
    </source>
</evidence>
<name>A0A095VV96_9GAMM</name>
<comment type="subcellular location">
    <subcellularLocation>
        <location evidence="1">Cell membrane</location>
        <topology evidence="1">Multi-pass membrane protein</topology>
    </subcellularLocation>
</comment>
<sequence>MGAILALCGAVSQGLFRNPLADPSLIGVTGGATLGAAAAMVLGAGALPALPVLTVISFGAFAGGVAAVLLVYRLATDSTGTSVATMLLAGIAITALAGALVSLVEFYADNALLRRISLWKMGGLETGSRPEVVLALAVTAVLCVALPRHGTALNALLLGESEAAHLGIRVGRLKAVLVTWIALGVGVSVALAGTIAFVGLVVPHVVRLAIGPDHRYLLPGSALAGAILLLLADTAARLLAPPAEIPVGILTAIVGVPFFLSLLRQRARFGMVAP</sequence>
<dbReference type="CDD" id="cd06550">
    <property type="entry name" value="TM_ABC_iron-siderophores_like"/>
    <property type="match status" value="1"/>
</dbReference>
<reference evidence="9 10" key="1">
    <citation type="journal article" date="2014" name="Genome Announc.">
        <title>Genome Sequence of Gammaproteobacterial Pseudohaliea rubra Type Strain DSM 19751, Isolated from Coastal Seawater of the Mediterranean Sea.</title>
        <authorList>
            <person name="Spring S."/>
            <person name="Fiebig A."/>
            <person name="Riedel T."/>
            <person name="Goker M."/>
            <person name="Klenk H.P."/>
        </authorList>
    </citation>
    <scope>NUCLEOTIDE SEQUENCE [LARGE SCALE GENOMIC DNA]</scope>
    <source>
        <strain evidence="9 10">DSM 19751</strain>
    </source>
</reference>
<accession>A0A095VV96</accession>
<dbReference type="EMBL" id="AUVB01000013">
    <property type="protein sequence ID" value="KGE04968.1"/>
    <property type="molecule type" value="Genomic_DNA"/>
</dbReference>
<dbReference type="Gene3D" id="1.10.3470.10">
    <property type="entry name" value="ABC transporter involved in vitamin B12 uptake, BtuC"/>
    <property type="match status" value="1"/>
</dbReference>
<gene>
    <name evidence="9" type="ORF">HRUBRA_00441</name>
</gene>
<protein>
    <submittedName>
        <fullName evidence="9">Hemin ABC transporter, permease protein</fullName>
    </submittedName>
</protein>
<keyword evidence="5 8" id="KW-0812">Transmembrane</keyword>
<keyword evidence="4" id="KW-1003">Cell membrane</keyword>
<dbReference type="eggNOG" id="COG0609">
    <property type="taxonomic scope" value="Bacteria"/>
</dbReference>
<dbReference type="Pfam" id="PF01032">
    <property type="entry name" value="FecCD"/>
    <property type="match status" value="1"/>
</dbReference>
<dbReference type="STRING" id="1265313.HRUBRA_00441"/>
<dbReference type="Proteomes" id="UP000029640">
    <property type="component" value="Unassembled WGS sequence"/>
</dbReference>
<evidence type="ECO:0000313" key="9">
    <source>
        <dbReference type="EMBL" id="KGE04968.1"/>
    </source>
</evidence>
<keyword evidence="6 8" id="KW-1133">Transmembrane helix</keyword>
<keyword evidence="3" id="KW-0813">Transport</keyword>
<proteinExistence type="inferred from homology"/>
<dbReference type="PANTHER" id="PTHR30472:SF25">
    <property type="entry name" value="ABC TRANSPORTER PERMEASE PROTEIN MJ0876-RELATED"/>
    <property type="match status" value="1"/>
</dbReference>
<evidence type="ECO:0000256" key="6">
    <source>
        <dbReference type="ARBA" id="ARBA00022989"/>
    </source>
</evidence>
<dbReference type="GO" id="GO:0022857">
    <property type="term" value="F:transmembrane transporter activity"/>
    <property type="evidence" value="ECO:0007669"/>
    <property type="project" value="InterPro"/>
</dbReference>
<dbReference type="InterPro" id="IPR000522">
    <property type="entry name" value="ABC_transptr_permease_BtuC"/>
</dbReference>
<dbReference type="InterPro" id="IPR037294">
    <property type="entry name" value="ABC_BtuC-like"/>
</dbReference>
<keyword evidence="7 8" id="KW-0472">Membrane</keyword>
<evidence type="ECO:0000313" key="10">
    <source>
        <dbReference type="Proteomes" id="UP000029640"/>
    </source>
</evidence>
<organism evidence="9 10">
    <name type="scientific">Pseudohaliea rubra DSM 19751</name>
    <dbReference type="NCBI Taxonomy" id="1265313"/>
    <lineage>
        <taxon>Bacteria</taxon>
        <taxon>Pseudomonadati</taxon>
        <taxon>Pseudomonadota</taxon>
        <taxon>Gammaproteobacteria</taxon>
        <taxon>Cellvibrionales</taxon>
        <taxon>Halieaceae</taxon>
        <taxon>Pseudohaliea</taxon>
    </lineage>
</organism>
<evidence type="ECO:0000256" key="8">
    <source>
        <dbReference type="SAM" id="Phobius"/>
    </source>
</evidence>
<dbReference type="GO" id="GO:0005886">
    <property type="term" value="C:plasma membrane"/>
    <property type="evidence" value="ECO:0007669"/>
    <property type="project" value="UniProtKB-SubCell"/>
</dbReference>
<feature type="transmembrane region" description="Helical" evidence="8">
    <location>
        <begin position="177"/>
        <end position="204"/>
    </location>
</feature>
<dbReference type="GO" id="GO:0033214">
    <property type="term" value="P:siderophore-iron import into cell"/>
    <property type="evidence" value="ECO:0007669"/>
    <property type="project" value="TreeGrafter"/>
</dbReference>
<evidence type="ECO:0000256" key="5">
    <source>
        <dbReference type="ARBA" id="ARBA00022692"/>
    </source>
</evidence>
<feature type="transmembrane region" description="Helical" evidence="8">
    <location>
        <begin position="52"/>
        <end position="75"/>
    </location>
</feature>
<evidence type="ECO:0000256" key="1">
    <source>
        <dbReference type="ARBA" id="ARBA00004651"/>
    </source>
</evidence>
<feature type="transmembrane region" description="Helical" evidence="8">
    <location>
        <begin position="245"/>
        <end position="263"/>
    </location>
</feature>
<feature type="transmembrane region" description="Helical" evidence="8">
    <location>
        <begin position="87"/>
        <end position="108"/>
    </location>
</feature>
<dbReference type="PANTHER" id="PTHR30472">
    <property type="entry name" value="FERRIC ENTEROBACTIN TRANSPORT SYSTEM PERMEASE PROTEIN"/>
    <property type="match status" value="1"/>
</dbReference>
<keyword evidence="10" id="KW-1185">Reference proteome</keyword>
<evidence type="ECO:0000256" key="7">
    <source>
        <dbReference type="ARBA" id="ARBA00023136"/>
    </source>
</evidence>
<dbReference type="SUPFAM" id="SSF81345">
    <property type="entry name" value="ABC transporter involved in vitamin B12 uptake, BtuC"/>
    <property type="match status" value="1"/>
</dbReference>
<comment type="caution">
    <text evidence="9">The sequence shown here is derived from an EMBL/GenBank/DDBJ whole genome shotgun (WGS) entry which is preliminary data.</text>
</comment>
<feature type="transmembrane region" description="Helical" evidence="8">
    <location>
        <begin position="24"/>
        <end position="45"/>
    </location>
</feature>
<evidence type="ECO:0000256" key="4">
    <source>
        <dbReference type="ARBA" id="ARBA00022475"/>
    </source>
</evidence>
<evidence type="ECO:0000256" key="2">
    <source>
        <dbReference type="ARBA" id="ARBA00007935"/>
    </source>
</evidence>